<dbReference type="EMBL" id="JAFLQZ010000014">
    <property type="protein sequence ID" value="MBO0359861.1"/>
    <property type="molecule type" value="Genomic_DNA"/>
</dbReference>
<dbReference type="Gene3D" id="3.40.50.1110">
    <property type="entry name" value="SGNH hydrolase"/>
    <property type="match status" value="1"/>
</dbReference>
<dbReference type="AlphaFoldDB" id="A0A939JC61"/>
<dbReference type="Pfam" id="PF13472">
    <property type="entry name" value="Lipase_GDSL_2"/>
    <property type="match status" value="1"/>
</dbReference>
<gene>
    <name evidence="2" type="ORF">J0X19_18015</name>
</gene>
<accession>A0A939JC61</accession>
<dbReference type="InterPro" id="IPR036514">
    <property type="entry name" value="SGNH_hydro_sf"/>
</dbReference>
<dbReference type="PANTHER" id="PTHR30383:SF5">
    <property type="entry name" value="SGNH HYDROLASE-TYPE ESTERASE DOMAIN-CONTAINING PROTEIN"/>
    <property type="match status" value="1"/>
</dbReference>
<protein>
    <recommendedName>
        <fullName evidence="1">SGNH hydrolase-type esterase domain-containing protein</fullName>
    </recommendedName>
</protein>
<comment type="caution">
    <text evidence="2">The sequence shown here is derived from an EMBL/GenBank/DDBJ whole genome shotgun (WGS) entry which is preliminary data.</text>
</comment>
<dbReference type="GO" id="GO:0004622">
    <property type="term" value="F:phosphatidylcholine lysophospholipase activity"/>
    <property type="evidence" value="ECO:0007669"/>
    <property type="project" value="TreeGrafter"/>
</dbReference>
<keyword evidence="3" id="KW-1185">Reference proteome</keyword>
<name>A0A939JC61_9BACT</name>
<dbReference type="InterPro" id="IPR051532">
    <property type="entry name" value="Ester_Hydrolysis_Enzymes"/>
</dbReference>
<organism evidence="2 3">
    <name type="scientific">Hymenobacter telluris</name>
    <dbReference type="NCBI Taxonomy" id="2816474"/>
    <lineage>
        <taxon>Bacteria</taxon>
        <taxon>Pseudomonadati</taxon>
        <taxon>Bacteroidota</taxon>
        <taxon>Cytophagia</taxon>
        <taxon>Cytophagales</taxon>
        <taxon>Hymenobacteraceae</taxon>
        <taxon>Hymenobacter</taxon>
    </lineage>
</organism>
<dbReference type="InterPro" id="IPR013830">
    <property type="entry name" value="SGNH_hydro"/>
</dbReference>
<evidence type="ECO:0000313" key="3">
    <source>
        <dbReference type="Proteomes" id="UP000664144"/>
    </source>
</evidence>
<dbReference type="RefSeq" id="WP_206985807.1">
    <property type="nucleotide sequence ID" value="NZ_JAFLQZ010000014.1"/>
</dbReference>
<dbReference type="Proteomes" id="UP000664144">
    <property type="component" value="Unassembled WGS sequence"/>
</dbReference>
<dbReference type="SUPFAM" id="SSF52266">
    <property type="entry name" value="SGNH hydrolase"/>
    <property type="match status" value="1"/>
</dbReference>
<proteinExistence type="predicted"/>
<reference evidence="2" key="1">
    <citation type="submission" date="2021-03" db="EMBL/GenBank/DDBJ databases">
        <authorList>
            <person name="Kim M.K."/>
        </authorList>
    </citation>
    <scope>NUCLEOTIDE SEQUENCE</scope>
    <source>
        <strain evidence="2">BT186</strain>
    </source>
</reference>
<dbReference type="PANTHER" id="PTHR30383">
    <property type="entry name" value="THIOESTERASE 1/PROTEASE 1/LYSOPHOSPHOLIPASE L1"/>
    <property type="match status" value="1"/>
</dbReference>
<dbReference type="CDD" id="cd04502">
    <property type="entry name" value="SGNH_hydrolase_like_7"/>
    <property type="match status" value="1"/>
</dbReference>
<evidence type="ECO:0000259" key="1">
    <source>
        <dbReference type="Pfam" id="PF13472"/>
    </source>
</evidence>
<feature type="domain" description="SGNH hydrolase-type esterase" evidence="1">
    <location>
        <begin position="35"/>
        <end position="206"/>
    </location>
</feature>
<sequence>MLILFIAAQTGYSQTANKPNPGQWSAELRAFAQQDSLTRPPTAPILFYGSSSLRMWTTLATDFPGRPVFNRAFGGSRFPDANYLFDKLVAAYRPRQVVLYEGDNDIGAGATPQEVYESFRVFAELMRRKLPRTQLVFLAIKPSPSRWALYPKAQEANSLIQEYIKANPKQLRFVDVATPLLGSDGKPRPELYREDGLHMTPAGYEIWTRVLEPYLVK</sequence>
<evidence type="ECO:0000313" key="2">
    <source>
        <dbReference type="EMBL" id="MBO0359861.1"/>
    </source>
</evidence>